<protein>
    <submittedName>
        <fullName evidence="1">Uncharacterized protein</fullName>
    </submittedName>
</protein>
<accession>A0A3N4L0L4</accession>
<dbReference type="AlphaFoldDB" id="A0A3N4L0L4"/>
<organism evidence="1 2">
    <name type="scientific">Morchella conica CCBAS932</name>
    <dbReference type="NCBI Taxonomy" id="1392247"/>
    <lineage>
        <taxon>Eukaryota</taxon>
        <taxon>Fungi</taxon>
        <taxon>Dikarya</taxon>
        <taxon>Ascomycota</taxon>
        <taxon>Pezizomycotina</taxon>
        <taxon>Pezizomycetes</taxon>
        <taxon>Pezizales</taxon>
        <taxon>Morchellaceae</taxon>
        <taxon>Morchella</taxon>
    </lineage>
</organism>
<sequence>MCTLRPLRASGSGYERLRSEKKAGPFRFVSGSPGTTIVWWVVRFRRRKVLFIVSFVVLGRKQQEQLFLCGNPNPCFCLFVGAGRAVLCSTYSIWLCLFHLWLCVLYAGPAPTQTPTQGQNNGARAGQA</sequence>
<name>A0A3N4L0L4_9PEZI</name>
<reference evidence="1 2" key="1">
    <citation type="journal article" date="2018" name="Nat. Ecol. Evol.">
        <title>Pezizomycetes genomes reveal the molecular basis of ectomycorrhizal truffle lifestyle.</title>
        <authorList>
            <person name="Murat C."/>
            <person name="Payen T."/>
            <person name="Noel B."/>
            <person name="Kuo A."/>
            <person name="Morin E."/>
            <person name="Chen J."/>
            <person name="Kohler A."/>
            <person name="Krizsan K."/>
            <person name="Balestrini R."/>
            <person name="Da Silva C."/>
            <person name="Montanini B."/>
            <person name="Hainaut M."/>
            <person name="Levati E."/>
            <person name="Barry K.W."/>
            <person name="Belfiori B."/>
            <person name="Cichocki N."/>
            <person name="Clum A."/>
            <person name="Dockter R.B."/>
            <person name="Fauchery L."/>
            <person name="Guy J."/>
            <person name="Iotti M."/>
            <person name="Le Tacon F."/>
            <person name="Lindquist E.A."/>
            <person name="Lipzen A."/>
            <person name="Malagnac F."/>
            <person name="Mello A."/>
            <person name="Molinier V."/>
            <person name="Miyauchi S."/>
            <person name="Poulain J."/>
            <person name="Riccioni C."/>
            <person name="Rubini A."/>
            <person name="Sitrit Y."/>
            <person name="Splivallo R."/>
            <person name="Traeger S."/>
            <person name="Wang M."/>
            <person name="Zifcakova L."/>
            <person name="Wipf D."/>
            <person name="Zambonelli A."/>
            <person name="Paolocci F."/>
            <person name="Nowrousian M."/>
            <person name="Ottonello S."/>
            <person name="Baldrian P."/>
            <person name="Spatafora J.W."/>
            <person name="Henrissat B."/>
            <person name="Nagy L.G."/>
            <person name="Aury J.M."/>
            <person name="Wincker P."/>
            <person name="Grigoriev I.V."/>
            <person name="Bonfante P."/>
            <person name="Martin F.M."/>
        </authorList>
    </citation>
    <scope>NUCLEOTIDE SEQUENCE [LARGE SCALE GENOMIC DNA]</scope>
    <source>
        <strain evidence="1 2">CCBAS932</strain>
    </source>
</reference>
<gene>
    <name evidence="1" type="ORF">P167DRAFT_75201</name>
</gene>
<keyword evidence="2" id="KW-1185">Reference proteome</keyword>
<dbReference type="InParanoid" id="A0A3N4L0L4"/>
<dbReference type="EMBL" id="ML119119">
    <property type="protein sequence ID" value="RPB14111.1"/>
    <property type="molecule type" value="Genomic_DNA"/>
</dbReference>
<dbReference type="Proteomes" id="UP000277580">
    <property type="component" value="Unassembled WGS sequence"/>
</dbReference>
<evidence type="ECO:0000313" key="1">
    <source>
        <dbReference type="EMBL" id="RPB14111.1"/>
    </source>
</evidence>
<proteinExistence type="predicted"/>
<evidence type="ECO:0000313" key="2">
    <source>
        <dbReference type="Proteomes" id="UP000277580"/>
    </source>
</evidence>